<dbReference type="Gene3D" id="1.10.3680.10">
    <property type="entry name" value="TerB-like"/>
    <property type="match status" value="1"/>
</dbReference>
<dbReference type="InterPro" id="IPR007791">
    <property type="entry name" value="DjlA_N"/>
</dbReference>
<dbReference type="InterPro" id="IPR029024">
    <property type="entry name" value="TerB-like"/>
</dbReference>
<gene>
    <name evidence="2" type="ORF">SAMN05421779_104289</name>
</gene>
<dbReference type="STRING" id="80876.SAMN05421779_104289"/>
<feature type="domain" description="Co-chaperone DjlA N-terminal" evidence="1">
    <location>
        <begin position="23"/>
        <end position="138"/>
    </location>
</feature>
<dbReference type="CDD" id="cd07313">
    <property type="entry name" value="terB_like_2"/>
    <property type="match status" value="1"/>
</dbReference>
<reference evidence="2 3" key="1">
    <citation type="submission" date="2017-01" db="EMBL/GenBank/DDBJ databases">
        <authorList>
            <person name="Mah S.A."/>
            <person name="Swanson W.J."/>
            <person name="Moy G.W."/>
            <person name="Vacquier V.D."/>
        </authorList>
    </citation>
    <scope>NUCLEOTIDE SEQUENCE [LARGE SCALE GENOMIC DNA]</scope>
    <source>
        <strain evidence="2 3">DSM 11589</strain>
    </source>
</reference>
<dbReference type="EMBL" id="FTOA01000004">
    <property type="protein sequence ID" value="SIS88513.1"/>
    <property type="molecule type" value="Genomic_DNA"/>
</dbReference>
<evidence type="ECO:0000313" key="3">
    <source>
        <dbReference type="Proteomes" id="UP000185678"/>
    </source>
</evidence>
<evidence type="ECO:0000259" key="1">
    <source>
        <dbReference type="Pfam" id="PF05099"/>
    </source>
</evidence>
<name>A0A1N7MQW3_9PROT</name>
<proteinExistence type="predicted"/>
<keyword evidence="3" id="KW-1185">Reference proteome</keyword>
<dbReference type="RefSeq" id="WP_076400722.1">
    <property type="nucleotide sequence ID" value="NZ_FTOA01000004.1"/>
</dbReference>
<dbReference type="OrthoDB" id="5402150at2"/>
<organism evidence="2 3">
    <name type="scientific">Insolitispirillum peregrinum</name>
    <dbReference type="NCBI Taxonomy" id="80876"/>
    <lineage>
        <taxon>Bacteria</taxon>
        <taxon>Pseudomonadati</taxon>
        <taxon>Pseudomonadota</taxon>
        <taxon>Alphaproteobacteria</taxon>
        <taxon>Rhodospirillales</taxon>
        <taxon>Novispirillaceae</taxon>
        <taxon>Insolitispirillum</taxon>
    </lineage>
</organism>
<sequence>MLDALKSLLFSNRSIGDHDPVALATTVLLVEAGMMDGTFGPEERASVLALVRQRFSLDDAGAARLLAAGEAEAARSAELYSHTRTVKDNLSYNERLDIIEMVWEVVYADGHLHDFEANLMRRLNRLLFVEDADSGLARKRVLDRLGLSSS</sequence>
<accession>A0A1N7MQW3</accession>
<evidence type="ECO:0000313" key="2">
    <source>
        <dbReference type="EMBL" id="SIS88513.1"/>
    </source>
</evidence>
<dbReference type="AlphaFoldDB" id="A0A1N7MQW3"/>
<dbReference type="SUPFAM" id="SSF158682">
    <property type="entry name" value="TerB-like"/>
    <property type="match status" value="1"/>
</dbReference>
<protein>
    <submittedName>
        <fullName evidence="2">Uncharacterized conserved protein, tellurite resistance protein B (TerB) family</fullName>
    </submittedName>
</protein>
<dbReference type="Pfam" id="PF05099">
    <property type="entry name" value="TerB"/>
    <property type="match status" value="1"/>
</dbReference>
<dbReference type="Proteomes" id="UP000185678">
    <property type="component" value="Unassembled WGS sequence"/>
</dbReference>